<accession>A0ABQ6AQK5</accession>
<protein>
    <submittedName>
        <fullName evidence="1">Uncharacterized protein</fullName>
    </submittedName>
</protein>
<evidence type="ECO:0000313" key="2">
    <source>
        <dbReference type="Proteomes" id="UP001156905"/>
    </source>
</evidence>
<proteinExistence type="predicted"/>
<keyword evidence="2" id="KW-1185">Reference proteome</keyword>
<name>A0ABQ6AQK5_9BRAD</name>
<sequence>MRGFVPSPSCALNVLKIKANHPAGAGQSAHVWLIIPHCNIGQIVQCPKWCAAATPWLDYRISNQKAYLCPVY</sequence>
<comment type="caution">
    <text evidence="1">The sequence shown here is derived from an EMBL/GenBank/DDBJ whole genome shotgun (WGS) entry which is preliminary data.</text>
</comment>
<dbReference type="EMBL" id="BSOW01000002">
    <property type="protein sequence ID" value="GLR83846.1"/>
    <property type="molecule type" value="Genomic_DNA"/>
</dbReference>
<dbReference type="Proteomes" id="UP001156905">
    <property type="component" value="Unassembled WGS sequence"/>
</dbReference>
<gene>
    <name evidence="1" type="ORF">GCM10007857_05560</name>
</gene>
<reference evidence="2" key="1">
    <citation type="journal article" date="2019" name="Int. J. Syst. Evol. Microbiol.">
        <title>The Global Catalogue of Microorganisms (GCM) 10K type strain sequencing project: providing services to taxonomists for standard genome sequencing and annotation.</title>
        <authorList>
            <consortium name="The Broad Institute Genomics Platform"/>
            <consortium name="The Broad Institute Genome Sequencing Center for Infectious Disease"/>
            <person name="Wu L."/>
            <person name="Ma J."/>
        </authorList>
    </citation>
    <scope>NUCLEOTIDE SEQUENCE [LARGE SCALE GENOMIC DNA]</scope>
    <source>
        <strain evidence="2">NBRC 102520</strain>
    </source>
</reference>
<evidence type="ECO:0000313" key="1">
    <source>
        <dbReference type="EMBL" id="GLR83846.1"/>
    </source>
</evidence>
<organism evidence="1 2">
    <name type="scientific">Bradyrhizobium iriomotense</name>
    <dbReference type="NCBI Taxonomy" id="441950"/>
    <lineage>
        <taxon>Bacteria</taxon>
        <taxon>Pseudomonadati</taxon>
        <taxon>Pseudomonadota</taxon>
        <taxon>Alphaproteobacteria</taxon>
        <taxon>Hyphomicrobiales</taxon>
        <taxon>Nitrobacteraceae</taxon>
        <taxon>Bradyrhizobium</taxon>
    </lineage>
</organism>